<evidence type="ECO:0000313" key="2">
    <source>
        <dbReference type="Proteomes" id="UP001163046"/>
    </source>
</evidence>
<protein>
    <submittedName>
        <fullName evidence="1">Uncharacterized protein</fullName>
    </submittedName>
</protein>
<evidence type="ECO:0000313" key="1">
    <source>
        <dbReference type="EMBL" id="KAJ7372727.1"/>
    </source>
</evidence>
<comment type="caution">
    <text evidence="1">The sequence shown here is derived from an EMBL/GenBank/DDBJ whole genome shotgun (WGS) entry which is preliminary data.</text>
</comment>
<dbReference type="PANTHER" id="PTHR21521">
    <property type="entry name" value="AMUN, ISOFORM A"/>
    <property type="match status" value="1"/>
</dbReference>
<sequence>MFKLAITELTKLKAVGPATASAILCAVSHQVPFMADEAIQGVPGFGKIDYTMKFYLQYLDKIRSCLKNLVKKDPQGDWNEHKIELCLWTHVMGLKYAPELFNKGTLSKRKIDTHGEEREGRSKKMKV</sequence>
<keyword evidence="2" id="KW-1185">Reference proteome</keyword>
<organism evidence="1 2">
    <name type="scientific">Desmophyllum pertusum</name>
    <dbReference type="NCBI Taxonomy" id="174260"/>
    <lineage>
        <taxon>Eukaryota</taxon>
        <taxon>Metazoa</taxon>
        <taxon>Cnidaria</taxon>
        <taxon>Anthozoa</taxon>
        <taxon>Hexacorallia</taxon>
        <taxon>Scleractinia</taxon>
        <taxon>Caryophylliina</taxon>
        <taxon>Caryophylliidae</taxon>
        <taxon>Desmophyllum</taxon>
    </lineage>
</organism>
<dbReference type="AlphaFoldDB" id="A0A9W9Z0A3"/>
<dbReference type="Proteomes" id="UP001163046">
    <property type="component" value="Unassembled WGS sequence"/>
</dbReference>
<name>A0A9W9Z0A3_9CNID</name>
<gene>
    <name evidence="1" type="ORF">OS493_018001</name>
</gene>
<dbReference type="EMBL" id="MU826835">
    <property type="protein sequence ID" value="KAJ7372727.1"/>
    <property type="molecule type" value="Genomic_DNA"/>
</dbReference>
<dbReference type="PANTHER" id="PTHR21521:SF0">
    <property type="entry name" value="AMUN, ISOFORM A"/>
    <property type="match status" value="1"/>
</dbReference>
<reference evidence="1" key="1">
    <citation type="submission" date="2023-01" db="EMBL/GenBank/DDBJ databases">
        <title>Genome assembly of the deep-sea coral Lophelia pertusa.</title>
        <authorList>
            <person name="Herrera S."/>
            <person name="Cordes E."/>
        </authorList>
    </citation>
    <scope>NUCLEOTIDE SEQUENCE</scope>
    <source>
        <strain evidence="1">USNM1676648</strain>
        <tissue evidence="1">Polyp</tissue>
    </source>
</reference>
<dbReference type="OrthoDB" id="8249012at2759"/>
<proteinExistence type="predicted"/>
<accession>A0A9W9Z0A3</accession>